<protein>
    <submittedName>
        <fullName evidence="11">Uncharacterized protein</fullName>
    </submittedName>
</protein>
<sequence>MEQDIDQLISFLRRPLKLLGLDVLDPNWKLTPLTIYTFVMMFVQHCASYLFLTTHLDTFDVFTECFSTSAVGLEIAIRMMLLLYHRELLNETIETIRFQNIKKLSSQVFKLVSMTLHSIAIIYISTMMFELIPLVYPDPKKHNLPLPIYIPFLPIDVSPYWHLHYVFQTALNLLCVFFLVAVDGTLVLSILAAVHQIKGLKILIQELDTGADQKVLNRQLIRIVQIHQRIKSYVHLLEQTYYLDLLVDFGLVCLILCMGLNVIAVEVMHPIWFFLVSVAFQLFLLCSCGNLLLIESDSLPNVVYSIDWYVMPVPEQKMLKFIIENAQPPLTLKGIFMPLIMSSFISVIKASYSYFTLLH</sequence>
<feature type="transmembrane region" description="Helical" evidence="10">
    <location>
        <begin position="33"/>
        <end position="52"/>
    </location>
</feature>
<evidence type="ECO:0000256" key="6">
    <source>
        <dbReference type="ARBA" id="ARBA00022989"/>
    </source>
</evidence>
<evidence type="ECO:0000256" key="9">
    <source>
        <dbReference type="ARBA" id="ARBA00023224"/>
    </source>
</evidence>
<dbReference type="AlphaFoldDB" id="A0A182PAD2"/>
<reference evidence="12" key="1">
    <citation type="submission" date="2013-03" db="EMBL/GenBank/DDBJ databases">
        <title>The Genome Sequence of Anopheles epiroticus epiroticus2.</title>
        <authorList>
            <consortium name="The Broad Institute Genomics Platform"/>
            <person name="Neafsey D.E."/>
            <person name="Howell P."/>
            <person name="Walker B."/>
            <person name="Young S.K."/>
            <person name="Zeng Q."/>
            <person name="Gargeya S."/>
            <person name="Fitzgerald M."/>
            <person name="Haas B."/>
            <person name="Abouelleil A."/>
            <person name="Allen A.W."/>
            <person name="Alvarado L."/>
            <person name="Arachchi H.M."/>
            <person name="Berlin A.M."/>
            <person name="Chapman S.B."/>
            <person name="Gainer-Dewar J."/>
            <person name="Goldberg J."/>
            <person name="Griggs A."/>
            <person name="Gujja S."/>
            <person name="Hansen M."/>
            <person name="Howarth C."/>
            <person name="Imamovic A."/>
            <person name="Ireland A."/>
            <person name="Larimer J."/>
            <person name="McCowan C."/>
            <person name="Murphy C."/>
            <person name="Pearson M."/>
            <person name="Poon T.W."/>
            <person name="Priest M."/>
            <person name="Roberts A."/>
            <person name="Saif S."/>
            <person name="Shea T."/>
            <person name="Sisk P."/>
            <person name="Sykes S."/>
            <person name="Wortman J."/>
            <person name="Nusbaum C."/>
            <person name="Birren B."/>
        </authorList>
    </citation>
    <scope>NUCLEOTIDE SEQUENCE [LARGE SCALE GENOMIC DNA]</scope>
    <source>
        <strain evidence="12">Epiroticus2</strain>
    </source>
</reference>
<proteinExistence type="predicted"/>
<keyword evidence="12" id="KW-1185">Reference proteome</keyword>
<dbReference type="Pfam" id="PF02949">
    <property type="entry name" value="7tm_6"/>
    <property type="match status" value="1"/>
</dbReference>
<keyword evidence="5" id="KW-0552">Olfaction</keyword>
<evidence type="ECO:0000256" key="7">
    <source>
        <dbReference type="ARBA" id="ARBA00023136"/>
    </source>
</evidence>
<keyword evidence="3" id="KW-0716">Sensory transduction</keyword>
<evidence type="ECO:0000256" key="3">
    <source>
        <dbReference type="ARBA" id="ARBA00022606"/>
    </source>
</evidence>
<evidence type="ECO:0000256" key="5">
    <source>
        <dbReference type="ARBA" id="ARBA00022725"/>
    </source>
</evidence>
<evidence type="ECO:0000256" key="10">
    <source>
        <dbReference type="SAM" id="Phobius"/>
    </source>
</evidence>
<dbReference type="GO" id="GO:0005886">
    <property type="term" value="C:plasma membrane"/>
    <property type="evidence" value="ECO:0007669"/>
    <property type="project" value="UniProtKB-SubCell"/>
</dbReference>
<keyword evidence="9" id="KW-0807">Transducer</keyword>
<feature type="transmembrane region" description="Helical" evidence="10">
    <location>
        <begin position="335"/>
        <end position="355"/>
    </location>
</feature>
<dbReference type="GO" id="GO:0007165">
    <property type="term" value="P:signal transduction"/>
    <property type="evidence" value="ECO:0007669"/>
    <property type="project" value="UniProtKB-KW"/>
</dbReference>
<comment type="subcellular location">
    <subcellularLocation>
        <location evidence="1">Cell membrane</location>
        <topology evidence="1">Multi-pass membrane protein</topology>
    </subcellularLocation>
</comment>
<keyword evidence="7 10" id="KW-0472">Membrane</keyword>
<dbReference type="GO" id="GO:0005549">
    <property type="term" value="F:odorant binding"/>
    <property type="evidence" value="ECO:0007669"/>
    <property type="project" value="InterPro"/>
</dbReference>
<feature type="transmembrane region" description="Helical" evidence="10">
    <location>
        <begin position="271"/>
        <end position="294"/>
    </location>
</feature>
<keyword evidence="6 10" id="KW-1133">Transmembrane helix</keyword>
<evidence type="ECO:0000313" key="11">
    <source>
        <dbReference type="EnsemblMetazoa" id="AEPI003886-PA"/>
    </source>
</evidence>
<keyword evidence="8" id="KW-0675">Receptor</keyword>
<organism evidence="11 12">
    <name type="scientific">Anopheles epiroticus</name>
    <dbReference type="NCBI Taxonomy" id="199890"/>
    <lineage>
        <taxon>Eukaryota</taxon>
        <taxon>Metazoa</taxon>
        <taxon>Ecdysozoa</taxon>
        <taxon>Arthropoda</taxon>
        <taxon>Hexapoda</taxon>
        <taxon>Insecta</taxon>
        <taxon>Pterygota</taxon>
        <taxon>Neoptera</taxon>
        <taxon>Endopterygota</taxon>
        <taxon>Diptera</taxon>
        <taxon>Nematocera</taxon>
        <taxon>Culicoidea</taxon>
        <taxon>Culicidae</taxon>
        <taxon>Anophelinae</taxon>
        <taxon>Anopheles</taxon>
    </lineage>
</organism>
<evidence type="ECO:0000256" key="8">
    <source>
        <dbReference type="ARBA" id="ARBA00023170"/>
    </source>
</evidence>
<keyword evidence="2" id="KW-1003">Cell membrane</keyword>
<evidence type="ECO:0000313" key="12">
    <source>
        <dbReference type="Proteomes" id="UP000075885"/>
    </source>
</evidence>
<feature type="transmembrane region" description="Helical" evidence="10">
    <location>
        <begin position="170"/>
        <end position="194"/>
    </location>
</feature>
<feature type="transmembrane region" description="Helical" evidence="10">
    <location>
        <begin position="241"/>
        <end position="265"/>
    </location>
</feature>
<feature type="transmembrane region" description="Helical" evidence="10">
    <location>
        <begin position="111"/>
        <end position="136"/>
    </location>
</feature>
<dbReference type="EnsemblMetazoa" id="AEPI003886-RA">
    <property type="protein sequence ID" value="AEPI003886-PA"/>
    <property type="gene ID" value="AEPI003886"/>
</dbReference>
<dbReference type="PANTHER" id="PTHR21137:SF35">
    <property type="entry name" value="ODORANT RECEPTOR 19A-RELATED"/>
    <property type="match status" value="1"/>
</dbReference>
<evidence type="ECO:0000256" key="1">
    <source>
        <dbReference type="ARBA" id="ARBA00004651"/>
    </source>
</evidence>
<evidence type="ECO:0000256" key="4">
    <source>
        <dbReference type="ARBA" id="ARBA00022692"/>
    </source>
</evidence>
<keyword evidence="4 10" id="KW-0812">Transmembrane</keyword>
<dbReference type="Proteomes" id="UP000075885">
    <property type="component" value="Unassembled WGS sequence"/>
</dbReference>
<dbReference type="PANTHER" id="PTHR21137">
    <property type="entry name" value="ODORANT RECEPTOR"/>
    <property type="match status" value="1"/>
</dbReference>
<name>A0A182PAD2_9DIPT</name>
<dbReference type="InterPro" id="IPR004117">
    <property type="entry name" value="7tm6_olfct_rcpt"/>
</dbReference>
<reference evidence="11" key="2">
    <citation type="submission" date="2020-05" db="UniProtKB">
        <authorList>
            <consortium name="EnsemblMetazoa"/>
        </authorList>
    </citation>
    <scope>IDENTIFICATION</scope>
    <source>
        <strain evidence="11">Epiroticus2</strain>
    </source>
</reference>
<dbReference type="VEuPathDB" id="VectorBase:AEPI003886"/>
<dbReference type="GO" id="GO:0004984">
    <property type="term" value="F:olfactory receptor activity"/>
    <property type="evidence" value="ECO:0007669"/>
    <property type="project" value="InterPro"/>
</dbReference>
<evidence type="ECO:0000256" key="2">
    <source>
        <dbReference type="ARBA" id="ARBA00022475"/>
    </source>
</evidence>
<accession>A0A182PAD2</accession>